<keyword evidence="4" id="KW-0249">Electron transport</keyword>
<keyword evidence="11" id="KW-1185">Reference proteome</keyword>
<evidence type="ECO:0000256" key="8">
    <source>
        <dbReference type="SAM" id="SignalP"/>
    </source>
</evidence>
<dbReference type="InterPro" id="IPR036909">
    <property type="entry name" value="Cyt_c-like_dom_sf"/>
</dbReference>
<dbReference type="GO" id="GO:0046872">
    <property type="term" value="F:metal ion binding"/>
    <property type="evidence" value="ECO:0007669"/>
    <property type="project" value="UniProtKB-KW"/>
</dbReference>
<evidence type="ECO:0000256" key="6">
    <source>
        <dbReference type="PROSITE-ProRule" id="PRU00433"/>
    </source>
</evidence>
<dbReference type="EMBL" id="CP034348">
    <property type="protein sequence ID" value="QGX99876.1"/>
    <property type="molecule type" value="Genomic_DNA"/>
</dbReference>
<evidence type="ECO:0000256" key="4">
    <source>
        <dbReference type="ARBA" id="ARBA00022982"/>
    </source>
</evidence>
<feature type="domain" description="Cytochrome c" evidence="9">
    <location>
        <begin position="53"/>
        <end position="141"/>
    </location>
</feature>
<name>A0A6I6IWP0_9RHOB</name>
<keyword evidence="1" id="KW-0813">Transport</keyword>
<feature type="compositionally biased region" description="Acidic residues" evidence="7">
    <location>
        <begin position="218"/>
        <end position="240"/>
    </location>
</feature>
<dbReference type="InterPro" id="IPR002327">
    <property type="entry name" value="Cyt_c_1A/1B"/>
</dbReference>
<feature type="chain" id="PRO_5026344066" evidence="8">
    <location>
        <begin position="21"/>
        <end position="352"/>
    </location>
</feature>
<dbReference type="InterPro" id="IPR009056">
    <property type="entry name" value="Cyt_c-like_dom"/>
</dbReference>
<dbReference type="GO" id="GO:0020037">
    <property type="term" value="F:heme binding"/>
    <property type="evidence" value="ECO:0007669"/>
    <property type="project" value="InterPro"/>
</dbReference>
<sequence length="352" mass="37506">MSKCLKIALALALTASPAFAEKFGLGREALPEEIAAWNLDVTPDGTGLPEGSGDVLTGEEVFAEKCAICHGDFAEGVDNWPKLAGGWGTLAHEDPLKTVGSYWPHLSTAWDYVNRSMPFGQAQTLTPDETYAIVAYILYSNDLVDDEFVLSHENLASFELPNAGGFIIDDRAETEYPIWTGEPCMTDCKTDVKVTMRAAVLDVTPEEEGAAEGTEAVAEPETEAAAEPEPEAEAAAEPEAQEAALDPALVEAGEKVFKKCKACHQVGDGAKHRSGPILTGVVGQPAGHFEDFKYSKALMAKAEDGLVWDEANLAAFLAAPKKFIKGTKMGFAGLKSDEDIAAITAYLKSTGM</sequence>
<dbReference type="PRINTS" id="PR00604">
    <property type="entry name" value="CYTCHRMECIAB"/>
</dbReference>
<protein>
    <submittedName>
        <fullName evidence="10">C-type cytochrome</fullName>
    </submittedName>
</protein>
<dbReference type="RefSeq" id="WP_157708557.1">
    <property type="nucleotide sequence ID" value="NZ_CP034348.1"/>
</dbReference>
<evidence type="ECO:0000256" key="3">
    <source>
        <dbReference type="ARBA" id="ARBA00022723"/>
    </source>
</evidence>
<feature type="region of interest" description="Disordered" evidence="7">
    <location>
        <begin position="204"/>
        <end position="240"/>
    </location>
</feature>
<evidence type="ECO:0000256" key="1">
    <source>
        <dbReference type="ARBA" id="ARBA00022448"/>
    </source>
</evidence>
<feature type="domain" description="Cytochrome c" evidence="9">
    <location>
        <begin position="248"/>
        <end position="351"/>
    </location>
</feature>
<gene>
    <name evidence="10" type="ORF">EI983_17020</name>
</gene>
<dbReference type="Proteomes" id="UP000428330">
    <property type="component" value="Chromosome"/>
</dbReference>
<evidence type="ECO:0000256" key="2">
    <source>
        <dbReference type="ARBA" id="ARBA00022617"/>
    </source>
</evidence>
<dbReference type="GO" id="GO:0009055">
    <property type="term" value="F:electron transfer activity"/>
    <property type="evidence" value="ECO:0007669"/>
    <property type="project" value="InterPro"/>
</dbReference>
<keyword evidence="5 6" id="KW-0408">Iron</keyword>
<dbReference type="SUPFAM" id="SSF46626">
    <property type="entry name" value="Cytochrome c"/>
    <property type="match status" value="2"/>
</dbReference>
<reference evidence="11" key="1">
    <citation type="submission" date="2018-12" db="EMBL/GenBank/DDBJ databases">
        <title>Complete genome sequence of Roseovarius sp. MME-070.</title>
        <authorList>
            <person name="Nam Y.-D."/>
            <person name="Kang J."/>
            <person name="Chung W.-H."/>
            <person name="Park Y.S."/>
        </authorList>
    </citation>
    <scope>NUCLEOTIDE SEQUENCE [LARGE SCALE GENOMIC DNA]</scope>
    <source>
        <strain evidence="11">MME-070</strain>
    </source>
</reference>
<dbReference type="OrthoDB" id="9779283at2"/>
<dbReference type="KEGG" id="rom:EI983_17020"/>
<evidence type="ECO:0000256" key="7">
    <source>
        <dbReference type="SAM" id="MobiDB-lite"/>
    </source>
</evidence>
<evidence type="ECO:0000313" key="10">
    <source>
        <dbReference type="EMBL" id="QGX99876.1"/>
    </source>
</evidence>
<dbReference type="Gene3D" id="1.10.760.10">
    <property type="entry name" value="Cytochrome c-like domain"/>
    <property type="match status" value="2"/>
</dbReference>
<dbReference type="PROSITE" id="PS51007">
    <property type="entry name" value="CYTC"/>
    <property type="match status" value="2"/>
</dbReference>
<accession>A0A6I6IWP0</accession>
<keyword evidence="3 6" id="KW-0479">Metal-binding</keyword>
<dbReference type="AlphaFoldDB" id="A0A6I6IWP0"/>
<dbReference type="PANTHER" id="PTHR11961">
    <property type="entry name" value="CYTOCHROME C"/>
    <property type="match status" value="1"/>
</dbReference>
<feature type="signal peptide" evidence="8">
    <location>
        <begin position="1"/>
        <end position="20"/>
    </location>
</feature>
<evidence type="ECO:0000313" key="11">
    <source>
        <dbReference type="Proteomes" id="UP000428330"/>
    </source>
</evidence>
<keyword evidence="8" id="KW-0732">Signal</keyword>
<dbReference type="Pfam" id="PF00034">
    <property type="entry name" value="Cytochrom_C"/>
    <property type="match status" value="2"/>
</dbReference>
<evidence type="ECO:0000259" key="9">
    <source>
        <dbReference type="PROSITE" id="PS51007"/>
    </source>
</evidence>
<evidence type="ECO:0000256" key="5">
    <source>
        <dbReference type="ARBA" id="ARBA00023004"/>
    </source>
</evidence>
<proteinExistence type="predicted"/>
<keyword evidence="2 6" id="KW-0349">Heme</keyword>
<organism evidence="10 11">
    <name type="scientific">Roseovarius faecimaris</name>
    <dbReference type="NCBI Taxonomy" id="2494550"/>
    <lineage>
        <taxon>Bacteria</taxon>
        <taxon>Pseudomonadati</taxon>
        <taxon>Pseudomonadota</taxon>
        <taxon>Alphaproteobacteria</taxon>
        <taxon>Rhodobacterales</taxon>
        <taxon>Roseobacteraceae</taxon>
        <taxon>Roseovarius</taxon>
    </lineage>
</organism>